<accession>A0ABR2KUG1</accession>
<name>A0ABR2KUG1_9EUKA</name>
<dbReference type="Proteomes" id="UP001470230">
    <property type="component" value="Unassembled WGS sequence"/>
</dbReference>
<proteinExistence type="predicted"/>
<organism evidence="2 3">
    <name type="scientific">Tritrichomonas musculus</name>
    <dbReference type="NCBI Taxonomy" id="1915356"/>
    <lineage>
        <taxon>Eukaryota</taxon>
        <taxon>Metamonada</taxon>
        <taxon>Parabasalia</taxon>
        <taxon>Tritrichomonadida</taxon>
        <taxon>Tritrichomonadidae</taxon>
        <taxon>Tritrichomonas</taxon>
    </lineage>
</organism>
<evidence type="ECO:0000313" key="3">
    <source>
        <dbReference type="Proteomes" id="UP001470230"/>
    </source>
</evidence>
<comment type="caution">
    <text evidence="2">The sequence shown here is derived from an EMBL/GenBank/DDBJ whole genome shotgun (WGS) entry which is preliminary data.</text>
</comment>
<keyword evidence="3" id="KW-1185">Reference proteome</keyword>
<evidence type="ECO:0000256" key="1">
    <source>
        <dbReference type="SAM" id="Coils"/>
    </source>
</evidence>
<dbReference type="EMBL" id="JAPFFF010000003">
    <property type="protein sequence ID" value="KAK8894757.1"/>
    <property type="molecule type" value="Genomic_DNA"/>
</dbReference>
<keyword evidence="1" id="KW-0175">Coiled coil</keyword>
<feature type="coiled-coil region" evidence="1">
    <location>
        <begin position="151"/>
        <end position="181"/>
    </location>
</feature>
<sequence length="201" mass="23387">MLDLASFHAHKENVRSARLFEITDDDLLVDKIGMLYDSFHKAASYKNVVASFEAAGAVFEPGPNGMPIVRFSIDFTTQIWHKNKTKKEKAEIREKRKGKGETETRIDLKDSSDLNIYSENKDIQKVVKKKLKIIDYSKCSDLFHRLLLVLVPLEKSEYEELREQNKELNEKEEMKKKKKKKREIVIARTKKVNFGLKTVVK</sequence>
<reference evidence="2 3" key="1">
    <citation type="submission" date="2024-04" db="EMBL/GenBank/DDBJ databases">
        <title>Tritrichomonas musculus Genome.</title>
        <authorList>
            <person name="Alves-Ferreira E."/>
            <person name="Grigg M."/>
            <person name="Lorenzi H."/>
            <person name="Galac M."/>
        </authorList>
    </citation>
    <scope>NUCLEOTIDE SEQUENCE [LARGE SCALE GENOMIC DNA]</scope>
    <source>
        <strain evidence="2 3">EAF2021</strain>
    </source>
</reference>
<gene>
    <name evidence="2" type="ORF">M9Y10_023194</name>
</gene>
<evidence type="ECO:0008006" key="4">
    <source>
        <dbReference type="Google" id="ProtNLM"/>
    </source>
</evidence>
<evidence type="ECO:0000313" key="2">
    <source>
        <dbReference type="EMBL" id="KAK8894757.1"/>
    </source>
</evidence>
<protein>
    <recommendedName>
        <fullName evidence="4">Condensin complex subunit 2</fullName>
    </recommendedName>
</protein>